<feature type="domain" description="ANTAR" evidence="5">
    <location>
        <begin position="164"/>
        <end position="225"/>
    </location>
</feature>
<accession>A0A6J4KBY8</accession>
<dbReference type="SMART" id="SM01012">
    <property type="entry name" value="ANTAR"/>
    <property type="match status" value="1"/>
</dbReference>
<dbReference type="PROSITE" id="PS50921">
    <property type="entry name" value="ANTAR"/>
    <property type="match status" value="1"/>
</dbReference>
<dbReference type="InterPro" id="IPR036388">
    <property type="entry name" value="WH-like_DNA-bd_sf"/>
</dbReference>
<dbReference type="Pfam" id="PF13185">
    <property type="entry name" value="GAF_2"/>
    <property type="match status" value="1"/>
</dbReference>
<keyword evidence="4" id="KW-0804">Transcription</keyword>
<organism evidence="6">
    <name type="scientific">uncultured Friedmanniella sp</name>
    <dbReference type="NCBI Taxonomy" id="335381"/>
    <lineage>
        <taxon>Bacteria</taxon>
        <taxon>Bacillati</taxon>
        <taxon>Actinomycetota</taxon>
        <taxon>Actinomycetes</taxon>
        <taxon>Propionibacteriales</taxon>
        <taxon>Nocardioidaceae</taxon>
        <taxon>Friedmanniella</taxon>
        <taxon>environmental samples</taxon>
    </lineage>
</organism>
<keyword evidence="3" id="KW-0805">Transcription regulation</keyword>
<evidence type="ECO:0000313" key="6">
    <source>
        <dbReference type="EMBL" id="CAA9301703.1"/>
    </source>
</evidence>
<protein>
    <recommendedName>
        <fullName evidence="5">ANTAR domain-containing protein</fullName>
    </recommendedName>
</protein>
<proteinExistence type="predicted"/>
<gene>
    <name evidence="6" type="ORF">AVDCRST_MAG48-1377</name>
</gene>
<dbReference type="PIRSF" id="PIRSF036625">
    <property type="entry name" value="GAF_ANTAR"/>
    <property type="match status" value="1"/>
</dbReference>
<dbReference type="EMBL" id="CADCTS010000197">
    <property type="protein sequence ID" value="CAA9301703.1"/>
    <property type="molecule type" value="Genomic_DNA"/>
</dbReference>
<dbReference type="GO" id="GO:0016301">
    <property type="term" value="F:kinase activity"/>
    <property type="evidence" value="ECO:0007669"/>
    <property type="project" value="UniProtKB-KW"/>
</dbReference>
<keyword evidence="2" id="KW-0418">Kinase</keyword>
<keyword evidence="1" id="KW-0808">Transferase</keyword>
<evidence type="ECO:0000256" key="3">
    <source>
        <dbReference type="ARBA" id="ARBA00023015"/>
    </source>
</evidence>
<dbReference type="Pfam" id="PF03861">
    <property type="entry name" value="ANTAR"/>
    <property type="match status" value="1"/>
</dbReference>
<dbReference type="InterPro" id="IPR003018">
    <property type="entry name" value="GAF"/>
</dbReference>
<dbReference type="SUPFAM" id="SSF52172">
    <property type="entry name" value="CheY-like"/>
    <property type="match status" value="1"/>
</dbReference>
<evidence type="ECO:0000259" key="5">
    <source>
        <dbReference type="PROSITE" id="PS50921"/>
    </source>
</evidence>
<dbReference type="InterPro" id="IPR005561">
    <property type="entry name" value="ANTAR"/>
</dbReference>
<dbReference type="InterPro" id="IPR011006">
    <property type="entry name" value="CheY-like_superfamily"/>
</dbReference>
<name>A0A6J4KBY8_9ACTN</name>
<sequence>MTAQTLAEAYADAAHRLAGRTDVLGNSVALLQDAAALMGGAAAGLLVRRPDGALELVACTSHRAAELELYERQERRGPCAEAIRTGRVVSAGAGDLGRRWGGVGQAVLDAGFRRVDAFPVFWHDDVLGALNLFHGEGGPLEPEAERTGATFATMAALLLARPSDLSTGTVQQQVLAALESRVVIEQAKGVLAYLWRVDMAQAYALLVQAAADQGRPLTEVASRIVEDASRRDREGRDR</sequence>
<dbReference type="GO" id="GO:0003723">
    <property type="term" value="F:RNA binding"/>
    <property type="evidence" value="ECO:0007669"/>
    <property type="project" value="InterPro"/>
</dbReference>
<evidence type="ECO:0000256" key="2">
    <source>
        <dbReference type="ARBA" id="ARBA00022777"/>
    </source>
</evidence>
<evidence type="ECO:0000256" key="4">
    <source>
        <dbReference type="ARBA" id="ARBA00023163"/>
    </source>
</evidence>
<dbReference type="InterPro" id="IPR012074">
    <property type="entry name" value="GAF_ANTAR"/>
</dbReference>
<evidence type="ECO:0000256" key="1">
    <source>
        <dbReference type="ARBA" id="ARBA00022679"/>
    </source>
</evidence>
<dbReference type="AlphaFoldDB" id="A0A6J4KBY8"/>
<reference evidence="6" key="1">
    <citation type="submission" date="2020-02" db="EMBL/GenBank/DDBJ databases">
        <authorList>
            <person name="Meier V. D."/>
        </authorList>
    </citation>
    <scope>NUCLEOTIDE SEQUENCE</scope>
    <source>
        <strain evidence="6">AVDCRST_MAG48</strain>
    </source>
</reference>
<dbReference type="SUPFAM" id="SSF55781">
    <property type="entry name" value="GAF domain-like"/>
    <property type="match status" value="1"/>
</dbReference>
<dbReference type="Gene3D" id="1.10.10.10">
    <property type="entry name" value="Winged helix-like DNA-binding domain superfamily/Winged helix DNA-binding domain"/>
    <property type="match status" value="1"/>
</dbReference>
<dbReference type="InterPro" id="IPR029016">
    <property type="entry name" value="GAF-like_dom_sf"/>
</dbReference>
<dbReference type="Gene3D" id="3.30.450.40">
    <property type="match status" value="1"/>
</dbReference>